<proteinExistence type="predicted"/>
<protein>
    <submittedName>
        <fullName evidence="2">Uncharacterized protein</fullName>
    </submittedName>
</protein>
<dbReference type="EMBL" id="JACIJH010000009">
    <property type="protein sequence ID" value="MBB5707445.1"/>
    <property type="molecule type" value="Genomic_DNA"/>
</dbReference>
<feature type="region of interest" description="Disordered" evidence="1">
    <location>
        <begin position="35"/>
        <end position="63"/>
    </location>
</feature>
<evidence type="ECO:0000313" key="3">
    <source>
        <dbReference type="Proteomes" id="UP000537161"/>
    </source>
</evidence>
<sequence length="63" mass="6918">MHRGEVVERSSGSVSISADDSDIRAFFGQQAHGLAAHPARTAQHRDIAVRKTQIHPNFPVAER</sequence>
<dbReference type="AlphaFoldDB" id="A0A7W9ESS0"/>
<accession>A0A7W9ESS0</accession>
<gene>
    <name evidence="2" type="ORF">FHR21_002811</name>
</gene>
<evidence type="ECO:0000256" key="1">
    <source>
        <dbReference type="SAM" id="MobiDB-lite"/>
    </source>
</evidence>
<dbReference type="Proteomes" id="UP000537161">
    <property type="component" value="Unassembled WGS sequence"/>
</dbReference>
<name>A0A7W9ESS0_9SPHN</name>
<organism evidence="2 3">
    <name type="scientific">Sphingopyxis panaciterrulae</name>
    <dbReference type="NCBI Taxonomy" id="462372"/>
    <lineage>
        <taxon>Bacteria</taxon>
        <taxon>Pseudomonadati</taxon>
        <taxon>Pseudomonadota</taxon>
        <taxon>Alphaproteobacteria</taxon>
        <taxon>Sphingomonadales</taxon>
        <taxon>Sphingomonadaceae</taxon>
        <taxon>Sphingopyxis</taxon>
    </lineage>
</organism>
<reference evidence="2 3" key="1">
    <citation type="submission" date="2020-08" db="EMBL/GenBank/DDBJ databases">
        <title>Genomic Encyclopedia of Type Strains, Phase IV (KMG-IV): sequencing the most valuable type-strain genomes for metagenomic binning, comparative biology and taxonomic classification.</title>
        <authorList>
            <person name="Goeker M."/>
        </authorList>
    </citation>
    <scope>NUCLEOTIDE SEQUENCE [LARGE SCALE GENOMIC DNA]</scope>
    <source>
        <strain evidence="2 3">DSM 27163</strain>
    </source>
</reference>
<evidence type="ECO:0000313" key="2">
    <source>
        <dbReference type="EMBL" id="MBB5707445.1"/>
    </source>
</evidence>
<dbReference type="RefSeq" id="WP_246427244.1">
    <property type="nucleotide sequence ID" value="NZ_JACIJH010000009.1"/>
</dbReference>
<keyword evidence="3" id="KW-1185">Reference proteome</keyword>
<comment type="caution">
    <text evidence="2">The sequence shown here is derived from an EMBL/GenBank/DDBJ whole genome shotgun (WGS) entry which is preliminary data.</text>
</comment>